<evidence type="ECO:0000313" key="2">
    <source>
        <dbReference type="Proteomes" id="UP000886886"/>
    </source>
</evidence>
<reference evidence="1" key="1">
    <citation type="submission" date="2020-10" db="EMBL/GenBank/DDBJ databases">
        <authorList>
            <person name="Gilroy R."/>
        </authorList>
    </citation>
    <scope>NUCLEOTIDE SEQUENCE</scope>
    <source>
        <strain evidence="1">ChiSjej3B21-11622</strain>
    </source>
</reference>
<accession>A0A9D1D0N5</accession>
<sequence>MDNVFIEENGAYSIDCTNALWASDKIHRDYQNAGIHINDVDFLIEDVSHIFMVEYKNANLPNASKPEAFNPFADKKISVAARKFYDSLHYLRLLGKEKPVQYIYILEYPNSDITMRKRLRNRLKLELPFALQEKIGQGKKLIDKVEVVSISEWNEDLNYGKYPIKEIRS</sequence>
<proteinExistence type="predicted"/>
<gene>
    <name evidence="1" type="ORF">IAB26_00060</name>
</gene>
<evidence type="ECO:0000313" key="1">
    <source>
        <dbReference type="EMBL" id="HIQ94939.1"/>
    </source>
</evidence>
<dbReference type="AlphaFoldDB" id="A0A9D1D0N5"/>
<reference evidence="1" key="2">
    <citation type="journal article" date="2021" name="PeerJ">
        <title>Extensive microbial diversity within the chicken gut microbiome revealed by metagenomics and culture.</title>
        <authorList>
            <person name="Gilroy R."/>
            <person name="Ravi A."/>
            <person name="Getino M."/>
            <person name="Pursley I."/>
            <person name="Horton D.L."/>
            <person name="Alikhan N.F."/>
            <person name="Baker D."/>
            <person name="Gharbi K."/>
            <person name="Hall N."/>
            <person name="Watson M."/>
            <person name="Adriaenssens E.M."/>
            <person name="Foster-Nyarko E."/>
            <person name="Jarju S."/>
            <person name="Secka A."/>
            <person name="Antonio M."/>
            <person name="Oren A."/>
            <person name="Chaudhuri R.R."/>
            <person name="La Ragione R."/>
            <person name="Hildebrand F."/>
            <person name="Pallen M.J."/>
        </authorList>
    </citation>
    <scope>NUCLEOTIDE SEQUENCE</scope>
    <source>
        <strain evidence="1">ChiSjej3B21-11622</strain>
    </source>
</reference>
<dbReference type="Proteomes" id="UP000886886">
    <property type="component" value="Unassembled WGS sequence"/>
</dbReference>
<protein>
    <submittedName>
        <fullName evidence="1">Uncharacterized protein</fullName>
    </submittedName>
</protein>
<dbReference type="EMBL" id="DVFT01000002">
    <property type="protein sequence ID" value="HIQ94939.1"/>
    <property type="molecule type" value="Genomic_DNA"/>
</dbReference>
<comment type="caution">
    <text evidence="1">The sequence shown here is derived from an EMBL/GenBank/DDBJ whole genome shotgun (WGS) entry which is preliminary data.</text>
</comment>
<organism evidence="1 2">
    <name type="scientific">Candidatus Limivivens merdigallinarum</name>
    <dbReference type="NCBI Taxonomy" id="2840859"/>
    <lineage>
        <taxon>Bacteria</taxon>
        <taxon>Bacillati</taxon>
        <taxon>Bacillota</taxon>
        <taxon>Clostridia</taxon>
        <taxon>Lachnospirales</taxon>
        <taxon>Lachnospiraceae</taxon>
        <taxon>Lachnospiraceae incertae sedis</taxon>
        <taxon>Candidatus Limivivens</taxon>
    </lineage>
</organism>
<name>A0A9D1D0N5_9FIRM</name>